<evidence type="ECO:0000313" key="1">
    <source>
        <dbReference type="EMBL" id="KAA9007240.1"/>
    </source>
</evidence>
<keyword evidence="2" id="KW-1185">Reference proteome</keyword>
<comment type="caution">
    <text evidence="1">The sequence shown here is derived from an EMBL/GenBank/DDBJ whole genome shotgun (WGS) entry which is preliminary data.</text>
</comment>
<dbReference type="EMBL" id="VYKK01000004">
    <property type="protein sequence ID" value="KAA9007240.1"/>
    <property type="molecule type" value="Genomic_DNA"/>
</dbReference>
<protein>
    <submittedName>
        <fullName evidence="1">Uncharacterized protein</fullName>
    </submittedName>
</protein>
<evidence type="ECO:0000313" key="2">
    <source>
        <dbReference type="Proteomes" id="UP000367750"/>
    </source>
</evidence>
<dbReference type="AlphaFoldDB" id="A0A5J5GGV0"/>
<proteinExistence type="predicted"/>
<name>A0A5J5GGV0_9BACL</name>
<organism evidence="1 2">
    <name type="scientific">Paenibacillus spiritus</name>
    <dbReference type="NCBI Taxonomy" id="2496557"/>
    <lineage>
        <taxon>Bacteria</taxon>
        <taxon>Bacillati</taxon>
        <taxon>Bacillota</taxon>
        <taxon>Bacilli</taxon>
        <taxon>Bacillales</taxon>
        <taxon>Paenibacillaceae</taxon>
        <taxon>Paenibacillus</taxon>
    </lineage>
</organism>
<accession>A0A5J5GGV0</accession>
<dbReference type="RefSeq" id="WP_150456530.1">
    <property type="nucleotide sequence ID" value="NZ_VYKK01000004.1"/>
</dbReference>
<reference evidence="1 2" key="1">
    <citation type="submission" date="2019-09" db="EMBL/GenBank/DDBJ databases">
        <title>Bacillus ochoae sp. nov., Paenibacillus whitsoniae sp. nov., Paenibacillus spiritus sp. nov. Isolated from the Mars Exploration Rover during spacecraft assembly.</title>
        <authorList>
            <person name="Seuylemezian A."/>
            <person name="Vaishampayan P."/>
        </authorList>
    </citation>
    <scope>NUCLEOTIDE SEQUENCE [LARGE SCALE GENOMIC DNA]</scope>
    <source>
        <strain evidence="1 2">MER_111</strain>
    </source>
</reference>
<sequence>MNEPVIRTFMKLVNDEWIPCKLFSIKKDDFFRQLDNIETYNSNGCGVFKATSDPYYNEDGRLIINSEIC</sequence>
<dbReference type="Proteomes" id="UP000367750">
    <property type="component" value="Unassembled WGS sequence"/>
</dbReference>
<gene>
    <name evidence="1" type="ORF">F4V43_01775</name>
</gene>